<accession>A0ABW7AWS9</accession>
<dbReference type="RefSeq" id="WP_393176335.1">
    <property type="nucleotide sequence ID" value="NZ_JBICRM010000050.1"/>
</dbReference>
<evidence type="ECO:0000256" key="1">
    <source>
        <dbReference type="SAM" id="MobiDB-lite"/>
    </source>
</evidence>
<name>A0ABW7AWS9_9ACTN</name>
<keyword evidence="3" id="KW-1185">Reference proteome</keyword>
<dbReference type="EMBL" id="JBICRM010000050">
    <property type="protein sequence ID" value="MFG1710499.1"/>
    <property type="molecule type" value="Genomic_DNA"/>
</dbReference>
<feature type="region of interest" description="Disordered" evidence="1">
    <location>
        <begin position="1"/>
        <end position="42"/>
    </location>
</feature>
<sequence>MPSGVRPEAVVDPARRPPDPRPAPARGAARTQAQGKPVKVDKERFESLAARATQPKRAISPV</sequence>
<organism evidence="2 3">
    <name type="scientific">Nonomuraea marmarensis</name>
    <dbReference type="NCBI Taxonomy" id="3351344"/>
    <lineage>
        <taxon>Bacteria</taxon>
        <taxon>Bacillati</taxon>
        <taxon>Actinomycetota</taxon>
        <taxon>Actinomycetes</taxon>
        <taxon>Streptosporangiales</taxon>
        <taxon>Streptosporangiaceae</taxon>
        <taxon>Nonomuraea</taxon>
    </lineage>
</organism>
<protein>
    <submittedName>
        <fullName evidence="2">Uncharacterized protein</fullName>
    </submittedName>
</protein>
<evidence type="ECO:0000313" key="3">
    <source>
        <dbReference type="Proteomes" id="UP001603978"/>
    </source>
</evidence>
<dbReference type="Proteomes" id="UP001603978">
    <property type="component" value="Unassembled WGS sequence"/>
</dbReference>
<proteinExistence type="predicted"/>
<evidence type="ECO:0000313" key="2">
    <source>
        <dbReference type="EMBL" id="MFG1710499.1"/>
    </source>
</evidence>
<gene>
    <name evidence="2" type="ORF">ACFLIM_45770</name>
</gene>
<reference evidence="2 3" key="1">
    <citation type="submission" date="2024-10" db="EMBL/GenBank/DDBJ databases">
        <authorList>
            <person name="Topkara A.R."/>
            <person name="Saygin H."/>
        </authorList>
    </citation>
    <scope>NUCLEOTIDE SEQUENCE [LARGE SCALE GENOMIC DNA]</scope>
    <source>
        <strain evidence="2 3">M3C6</strain>
    </source>
</reference>
<comment type="caution">
    <text evidence="2">The sequence shown here is derived from an EMBL/GenBank/DDBJ whole genome shotgun (WGS) entry which is preliminary data.</text>
</comment>